<evidence type="ECO:0000313" key="2">
    <source>
        <dbReference type="Proteomes" id="UP001516400"/>
    </source>
</evidence>
<gene>
    <name evidence="1" type="ORF">HHI36_006252</name>
</gene>
<reference evidence="1 2" key="1">
    <citation type="journal article" date="2021" name="BMC Biol.">
        <title>Horizontally acquired antibacterial genes associated with adaptive radiation of ladybird beetles.</title>
        <authorList>
            <person name="Li H.S."/>
            <person name="Tang X.F."/>
            <person name="Huang Y.H."/>
            <person name="Xu Z.Y."/>
            <person name="Chen M.L."/>
            <person name="Du X.Y."/>
            <person name="Qiu B.Y."/>
            <person name="Chen P.T."/>
            <person name="Zhang W."/>
            <person name="Slipinski A."/>
            <person name="Escalona H.E."/>
            <person name="Waterhouse R.M."/>
            <person name="Zwick A."/>
            <person name="Pang H."/>
        </authorList>
    </citation>
    <scope>NUCLEOTIDE SEQUENCE [LARGE SCALE GENOMIC DNA]</scope>
    <source>
        <strain evidence="1">SYSU2018</strain>
    </source>
</reference>
<protein>
    <submittedName>
        <fullName evidence="1">Uncharacterized protein</fullName>
    </submittedName>
</protein>
<dbReference type="AlphaFoldDB" id="A0ABD2NWH4"/>
<keyword evidence="2" id="KW-1185">Reference proteome</keyword>
<comment type="caution">
    <text evidence="1">The sequence shown here is derived from an EMBL/GenBank/DDBJ whole genome shotgun (WGS) entry which is preliminary data.</text>
</comment>
<proteinExistence type="predicted"/>
<organism evidence="1 2">
    <name type="scientific">Cryptolaemus montrouzieri</name>
    <dbReference type="NCBI Taxonomy" id="559131"/>
    <lineage>
        <taxon>Eukaryota</taxon>
        <taxon>Metazoa</taxon>
        <taxon>Ecdysozoa</taxon>
        <taxon>Arthropoda</taxon>
        <taxon>Hexapoda</taxon>
        <taxon>Insecta</taxon>
        <taxon>Pterygota</taxon>
        <taxon>Neoptera</taxon>
        <taxon>Endopterygota</taxon>
        <taxon>Coleoptera</taxon>
        <taxon>Polyphaga</taxon>
        <taxon>Cucujiformia</taxon>
        <taxon>Coccinelloidea</taxon>
        <taxon>Coccinellidae</taxon>
        <taxon>Scymninae</taxon>
        <taxon>Scymnini</taxon>
        <taxon>Cryptolaemus</taxon>
    </lineage>
</organism>
<name>A0ABD2NWH4_9CUCU</name>
<evidence type="ECO:0000313" key="1">
    <source>
        <dbReference type="EMBL" id="KAL3283093.1"/>
    </source>
</evidence>
<dbReference type="Proteomes" id="UP001516400">
    <property type="component" value="Unassembled WGS sequence"/>
</dbReference>
<sequence>MSKAELDAIKESCWPRTATPKAKRRSTALFNTSIIPNADGEDEQLINIRHHLTRNLMYYKGMNPNSRPKIPRISQSQDMAEMMKKIDSLVNEHVSDVSNLDDLVDLVFSAAVTLCEIQGTMPIPEYVYAKSNNAPPWQVRLEGKIVNLRKKNWAPTHISELCRSIQETATICSPHCFRVPHQGKRP</sequence>
<accession>A0ABD2NWH4</accession>
<dbReference type="EMBL" id="JABFTP020000144">
    <property type="protein sequence ID" value="KAL3283093.1"/>
    <property type="molecule type" value="Genomic_DNA"/>
</dbReference>